<feature type="domain" description="ABC transmembrane type-1" evidence="12">
    <location>
        <begin position="133"/>
        <end position="348"/>
    </location>
</feature>
<evidence type="ECO:0000313" key="14">
    <source>
        <dbReference type="Proteomes" id="UP000008881"/>
    </source>
</evidence>
<keyword evidence="5 11" id="KW-0812">Transmembrane</keyword>
<dbReference type="GeneID" id="93312983"/>
<keyword evidence="2 11" id="KW-0813">Transport</keyword>
<dbReference type="GO" id="GO:0005886">
    <property type="term" value="C:plasma membrane"/>
    <property type="evidence" value="ECO:0007669"/>
    <property type="project" value="UniProtKB-SubCell"/>
</dbReference>
<dbReference type="eggNOG" id="COG4174">
    <property type="taxonomic scope" value="Bacteria"/>
</dbReference>
<feature type="transmembrane region" description="Helical" evidence="11">
    <location>
        <begin position="9"/>
        <end position="30"/>
    </location>
</feature>
<dbReference type="InterPro" id="IPR035906">
    <property type="entry name" value="MetI-like_sf"/>
</dbReference>
<feature type="transmembrane region" description="Helical" evidence="11">
    <location>
        <begin position="224"/>
        <end position="247"/>
    </location>
</feature>
<evidence type="ECO:0000256" key="11">
    <source>
        <dbReference type="RuleBase" id="RU363032"/>
    </source>
</evidence>
<dbReference type="Proteomes" id="UP000008881">
    <property type="component" value="Chromosome"/>
</dbReference>
<feature type="transmembrane region" description="Helical" evidence="11">
    <location>
        <begin position="168"/>
        <end position="194"/>
    </location>
</feature>
<evidence type="ECO:0000256" key="8">
    <source>
        <dbReference type="ARBA" id="ARBA00024202"/>
    </source>
</evidence>
<dbReference type="PANTHER" id="PTHR30465:SF66">
    <property type="entry name" value="INNER MEMBRANE ABC TRANSPORTER PERMEASE PROTEIN YEJB"/>
    <property type="match status" value="1"/>
</dbReference>
<reference evidence="13 14" key="1">
    <citation type="journal article" date="2012" name="J. Bacteriol.">
        <title>Complete genome sequence of Enterobacter aerogenes KCTC 2190.</title>
        <authorList>
            <person name="Shin S.H."/>
            <person name="Kim S."/>
            <person name="Kim J.Y."/>
            <person name="Lee S."/>
            <person name="Um Y."/>
            <person name="Oh M.K."/>
            <person name="Kim Y.R."/>
            <person name="Lee J."/>
            <person name="Yang K.S."/>
        </authorList>
    </citation>
    <scope>NUCLEOTIDE SEQUENCE [LARGE SCALE GENOMIC DNA]</scope>
    <source>
        <strain evidence="13 14">KCTC 2190</strain>
    </source>
</reference>
<dbReference type="RefSeq" id="WP_015706126.1">
    <property type="nucleotide sequence ID" value="NC_015663.1"/>
</dbReference>
<keyword evidence="4" id="KW-0997">Cell inner membrane</keyword>
<evidence type="ECO:0000256" key="3">
    <source>
        <dbReference type="ARBA" id="ARBA00022475"/>
    </source>
</evidence>
<comment type="function">
    <text evidence="9">Probably part of a binding-protein-dependent transport system. Probably responsible for the translocation of the substrate across the membrane.</text>
</comment>
<evidence type="ECO:0000259" key="12">
    <source>
        <dbReference type="PROSITE" id="PS50928"/>
    </source>
</evidence>
<dbReference type="OrthoDB" id="9805855at2"/>
<evidence type="ECO:0000256" key="7">
    <source>
        <dbReference type="ARBA" id="ARBA00023136"/>
    </source>
</evidence>
<keyword evidence="7 11" id="KW-0472">Membrane</keyword>
<dbReference type="FunFam" id="1.10.3720.10:FF:000014">
    <property type="entry name" value="Microcin C ABC transporter permease YejB"/>
    <property type="match status" value="1"/>
</dbReference>
<evidence type="ECO:0000256" key="10">
    <source>
        <dbReference type="ARBA" id="ARBA00070482"/>
    </source>
</evidence>
<comment type="subcellular location">
    <subcellularLocation>
        <location evidence="1">Cell inner membrane</location>
        <topology evidence="1">Multi-pass membrane protein</topology>
    </subcellularLocation>
    <subcellularLocation>
        <location evidence="11">Cell membrane</location>
        <topology evidence="11">Multi-pass membrane protein</topology>
    </subcellularLocation>
</comment>
<dbReference type="Pfam" id="PF00528">
    <property type="entry name" value="BPD_transp_1"/>
    <property type="match status" value="1"/>
</dbReference>
<dbReference type="PANTHER" id="PTHR30465">
    <property type="entry name" value="INNER MEMBRANE ABC TRANSPORTER"/>
    <property type="match status" value="1"/>
</dbReference>
<dbReference type="EMBL" id="CP002824">
    <property type="protein sequence ID" value="AEG99710.1"/>
    <property type="molecule type" value="Genomic_DNA"/>
</dbReference>
<keyword evidence="6 11" id="KW-1133">Transmembrane helix</keyword>
<dbReference type="PATRIC" id="fig|1028307.3.peg.4774"/>
<dbReference type="NCBIfam" id="NF011712">
    <property type="entry name" value="PRK15133.1"/>
    <property type="match status" value="1"/>
</dbReference>
<name>A0A0H3FV83_KLEAK</name>
<evidence type="ECO:0000256" key="2">
    <source>
        <dbReference type="ARBA" id="ARBA00022448"/>
    </source>
</evidence>
<evidence type="ECO:0000256" key="1">
    <source>
        <dbReference type="ARBA" id="ARBA00004429"/>
    </source>
</evidence>
<evidence type="ECO:0000313" key="13">
    <source>
        <dbReference type="EMBL" id="AEG99710.1"/>
    </source>
</evidence>
<evidence type="ECO:0000256" key="4">
    <source>
        <dbReference type="ARBA" id="ARBA00022519"/>
    </source>
</evidence>
<dbReference type="CDD" id="cd06261">
    <property type="entry name" value="TM_PBP2"/>
    <property type="match status" value="1"/>
</dbReference>
<evidence type="ECO:0000256" key="9">
    <source>
        <dbReference type="ARBA" id="ARBA00053210"/>
    </source>
</evidence>
<dbReference type="GO" id="GO:0055085">
    <property type="term" value="P:transmembrane transport"/>
    <property type="evidence" value="ECO:0007669"/>
    <property type="project" value="InterPro"/>
</dbReference>
<dbReference type="HOGENOM" id="CLU_036879_1_1_6"/>
<dbReference type="PROSITE" id="PS50928">
    <property type="entry name" value="ABC_TM1"/>
    <property type="match status" value="1"/>
</dbReference>
<keyword evidence="14" id="KW-1185">Reference proteome</keyword>
<proteinExistence type="inferred from homology"/>
<evidence type="ECO:0000256" key="5">
    <source>
        <dbReference type="ARBA" id="ARBA00022692"/>
    </source>
</evidence>
<feature type="transmembrane region" description="Helical" evidence="11">
    <location>
        <begin position="135"/>
        <end position="156"/>
    </location>
</feature>
<accession>A0A0H3FV83</accession>
<keyword evidence="3" id="KW-1003">Cell membrane</keyword>
<dbReference type="AlphaFoldDB" id="A0A0H3FV83"/>
<gene>
    <name evidence="13" type="ordered locus">EAE_24085</name>
</gene>
<organism evidence="13 14">
    <name type="scientific">Klebsiella aerogenes (strain ATCC 13048 / DSM 30053 / CCUG 1429 / JCM 1235 / KCTC 2190 / NBRC 13534 / NCIMB 10102 / NCTC 10006 / CDC 819-56)</name>
    <name type="common">Enterobacter aerogenes</name>
    <dbReference type="NCBI Taxonomy" id="1028307"/>
    <lineage>
        <taxon>Bacteria</taxon>
        <taxon>Pseudomonadati</taxon>
        <taxon>Pseudomonadota</taxon>
        <taxon>Gammaproteobacteria</taxon>
        <taxon>Enterobacterales</taxon>
        <taxon>Enterobacteriaceae</taxon>
        <taxon>Klebsiella/Raoultella group</taxon>
        <taxon>Klebsiella</taxon>
    </lineage>
</organism>
<dbReference type="KEGG" id="eae:EAE_24085"/>
<dbReference type="Gene3D" id="1.10.3720.10">
    <property type="entry name" value="MetI-like"/>
    <property type="match status" value="1"/>
</dbReference>
<comment type="similarity">
    <text evidence="8">Belongs to the binding-protein-dependent transport system permease family. OppBC subfamily.</text>
</comment>
<protein>
    <recommendedName>
        <fullName evidence="10">Inner membrane ABC transporter permease protein YejB</fullName>
    </recommendedName>
</protein>
<evidence type="ECO:0000256" key="6">
    <source>
        <dbReference type="ARBA" id="ARBA00022989"/>
    </source>
</evidence>
<feature type="transmembrane region" description="Helical" evidence="11">
    <location>
        <begin position="282"/>
        <end position="309"/>
    </location>
</feature>
<sequence>MGAYLLRRLLLVIPTLWAIITINFFIVQIAPGGPVDQAIAAVEFGDRGGLPGAGDSGMGASHVRTGVGNISEGHYRGGRGLDPEVIAEITHRYGFDKPIHERYFKMLGDYLRFDFGDSLFRSASVLQLIKDSLPVSITLGLWSTLIIYLVSIPLGIRKAVSNGSHFDVWSSTFIIIGYAIPAFLFAILLIVIFAGGSYFDLFPLRGLVSANFDSLPWYQKIVDYLWHITLPVLATVIGGFAALTMLTKNSFLDEIRKQYVVTARAKGVGEKQILWKHVFRNAMLLVIAGFPATFISMFFTGSLLIEVMFSLNGLGLLGYEATVSRDYPVMFGTLYIFTLIGLLLNIVSDISYTLVDPRIDFEGR</sequence>
<dbReference type="SUPFAM" id="SSF161098">
    <property type="entry name" value="MetI-like"/>
    <property type="match status" value="1"/>
</dbReference>
<feature type="transmembrane region" description="Helical" evidence="11">
    <location>
        <begin position="329"/>
        <end position="355"/>
    </location>
</feature>
<dbReference type="InterPro" id="IPR000515">
    <property type="entry name" value="MetI-like"/>
</dbReference>
<dbReference type="GO" id="GO:0042884">
    <property type="term" value="P:microcin transport"/>
    <property type="evidence" value="ECO:0007669"/>
    <property type="project" value="TreeGrafter"/>
</dbReference>